<dbReference type="GO" id="GO:0006388">
    <property type="term" value="P:tRNA splicing, via endonucleolytic cleavage and ligation"/>
    <property type="evidence" value="ECO:0007669"/>
    <property type="project" value="TreeGrafter"/>
</dbReference>
<feature type="domain" description="AAA+ ATPase" evidence="1">
    <location>
        <begin position="388"/>
        <end position="534"/>
    </location>
</feature>
<dbReference type="Proteomes" id="UP000284403">
    <property type="component" value="Unassembled WGS sequence"/>
</dbReference>
<dbReference type="EMBL" id="MKKU01000073">
    <property type="protein sequence ID" value="RNF25772.1"/>
    <property type="molecule type" value="Genomic_DNA"/>
</dbReference>
<keyword evidence="3" id="KW-1185">Reference proteome</keyword>
<dbReference type="SUPFAM" id="SSF52540">
    <property type="entry name" value="P-loop containing nucleoside triphosphate hydrolases"/>
    <property type="match status" value="1"/>
</dbReference>
<reference evidence="2 3" key="1">
    <citation type="journal article" date="2018" name="BMC Genomics">
        <title>Genomic comparison of Trypanosoma conorhini and Trypanosoma rangeli to Trypanosoma cruzi strains of high and low virulence.</title>
        <authorList>
            <person name="Bradwell K.R."/>
            <person name="Koparde V.N."/>
            <person name="Matveyev A.V."/>
            <person name="Serrano M.G."/>
            <person name="Alves J.M."/>
            <person name="Parikh H."/>
            <person name="Huang B."/>
            <person name="Lee V."/>
            <person name="Espinosa-Alvarez O."/>
            <person name="Ortiz P.A."/>
            <person name="Costa-Martins A.G."/>
            <person name="Teixeira M.M."/>
            <person name="Buck G.A."/>
        </authorList>
    </citation>
    <scope>NUCLEOTIDE SEQUENCE [LARGE SCALE GENOMIC DNA]</scope>
    <source>
        <strain evidence="2 3">025E</strain>
    </source>
</reference>
<dbReference type="PANTHER" id="PTHR32004">
    <property type="entry name" value="TRNA LIGASE"/>
    <property type="match status" value="1"/>
</dbReference>
<dbReference type="Pfam" id="PF13238">
    <property type="entry name" value="AAA_18"/>
    <property type="match status" value="1"/>
</dbReference>
<evidence type="ECO:0000259" key="1">
    <source>
        <dbReference type="SMART" id="SM00382"/>
    </source>
</evidence>
<comment type="caution">
    <text evidence="2">The sequence shown here is derived from an EMBL/GenBank/DDBJ whole genome shotgun (WGS) entry which is preliminary data.</text>
</comment>
<proteinExistence type="predicted"/>
<dbReference type="Pfam" id="PF09511">
    <property type="entry name" value="RNA_lig_T4_1"/>
    <property type="match status" value="1"/>
</dbReference>
<gene>
    <name evidence="2" type="ORF">Tco025E_01964</name>
</gene>
<dbReference type="PANTHER" id="PTHR32004:SF1">
    <property type="entry name" value="TRNA LIGASE"/>
    <property type="match status" value="1"/>
</dbReference>
<dbReference type="OrthoDB" id="276239at2759"/>
<dbReference type="Gene3D" id="3.40.50.300">
    <property type="entry name" value="P-loop containing nucleotide triphosphate hydrolases"/>
    <property type="match status" value="1"/>
</dbReference>
<dbReference type="InterPro" id="IPR003593">
    <property type="entry name" value="AAA+_ATPase"/>
</dbReference>
<dbReference type="GeneID" id="40315575"/>
<accession>A0A422Q731</accession>
<dbReference type="AlphaFoldDB" id="A0A422Q731"/>
<name>A0A422Q731_9TRYP</name>
<dbReference type="RefSeq" id="XP_029230978.1">
    <property type="nucleotide sequence ID" value="XM_029368900.1"/>
</dbReference>
<protein>
    <recommendedName>
        <fullName evidence="1">AAA+ ATPase domain-containing protein</fullName>
    </recommendedName>
</protein>
<dbReference type="GO" id="GO:0005634">
    <property type="term" value="C:nucleus"/>
    <property type="evidence" value="ECO:0007669"/>
    <property type="project" value="TreeGrafter"/>
</dbReference>
<evidence type="ECO:0000313" key="2">
    <source>
        <dbReference type="EMBL" id="RNF25772.1"/>
    </source>
</evidence>
<dbReference type="SMART" id="SM00382">
    <property type="entry name" value="AAA"/>
    <property type="match status" value="1"/>
</dbReference>
<evidence type="ECO:0000313" key="3">
    <source>
        <dbReference type="Proteomes" id="UP000284403"/>
    </source>
</evidence>
<organism evidence="2 3">
    <name type="scientific">Trypanosoma conorhini</name>
    <dbReference type="NCBI Taxonomy" id="83891"/>
    <lineage>
        <taxon>Eukaryota</taxon>
        <taxon>Discoba</taxon>
        <taxon>Euglenozoa</taxon>
        <taxon>Kinetoplastea</taxon>
        <taxon>Metakinetoplastina</taxon>
        <taxon>Trypanosomatida</taxon>
        <taxon>Trypanosomatidae</taxon>
        <taxon>Trypanosoma</taxon>
    </lineage>
</organism>
<dbReference type="InterPro" id="IPR027417">
    <property type="entry name" value="P-loop_NTPase"/>
</dbReference>
<dbReference type="InterPro" id="IPR019039">
    <property type="entry name" value="T4-Rnl1-like_N"/>
</dbReference>
<sequence length="862" mass="95733">MEALLDRCLFIRAWTDAKVEDLVEYAATDKGRLFRTGPFTSFDVKESQQGDVKRLPTGARTLLLDAEASNVVVRGVDKFFDVEDEEAEALDKDELWELGPVWLQRKMAGFTVTLFSLDGESVRVATKHVVEGLHVDLALGVLNRLLSAEQQKSLAADLFLAEAAVSCECITVGEDLHHPVLERGEYDNTMLIFSVHKRNDLREIAMPVEKVQVLAERWGLPVVPSWRAGGRGELQQWLQQREKWWGKGPDGIPLAEGYVVLVELPVTRIAPAIVLEEPFSVAPLRLKAKTVKYRLLRSLRSIVSKESTESPKLFHEVLAVWSEHIGGYKCFRQAVLERGVCELCSQFEAYASTHRRTRVRGGHMSVGQAFERLIEFTEGELLLRRQAPLNVIMLCGIPGAGKTTLAQALVAVAGRGDSPFRYVVNLSRDQVAKEAAAREGIDDSSSKHKKRKLRALVHRAFLAAVNRAVSLSLLQDGPGLLVMDACHAKAETRRVWRGVLPKKLESFRLLYVTCADHSELLRRLAKREDHEVLHNADEAQAALYAVKKVFFAPLDDEPSVCLDSASTAAEDMARHVFSLYGMDAQRHSVVYDDRGTEAKLIALRAALVESLVGCVGEGAFMLLASNTKRAKAPNAILVRLEVSWEELFQIAVEAIMAAATADCSTLNWWEKCKRALGMGLRRRHSTIEDGHTRWIHGWLFDGCGGGKAPPLEAWRRALTERFDCRPATPHVTVAYDASSAEASPSVPSAGSLAEVTLTSVLFDRFAICLGAEVVVNGLRYENQLGSSAAVPLHVTVCHTAHVTSSYAGKMFLLFTEWGRHNDELRHLRGGAEVKRSRSKFFNFLRLRLEKSISLRGIVLVET</sequence>